<accession>A0A828Z5P9</accession>
<evidence type="ECO:0000313" key="2">
    <source>
        <dbReference type="EMBL" id="EKR65299.1"/>
    </source>
</evidence>
<reference evidence="2 3" key="1">
    <citation type="submission" date="2012-10" db="EMBL/GenBank/DDBJ databases">
        <authorList>
            <person name="Harkins D.M."/>
            <person name="Durkin A.S."/>
            <person name="Brinkac L.M."/>
            <person name="Haft D.H."/>
            <person name="Selengut J.D."/>
            <person name="Sanka R."/>
            <person name="DePew J."/>
            <person name="Purushe J."/>
            <person name="Whelen A.C."/>
            <person name="Vinetz J.M."/>
            <person name="Sutton G.G."/>
            <person name="Nierman W.C."/>
            <person name="Fouts D.E."/>
        </authorList>
    </citation>
    <scope>NUCLEOTIDE SEQUENCE [LARGE SCALE GENOMIC DNA]</scope>
    <source>
        <strain evidence="2 3">2006001853</strain>
    </source>
</reference>
<gene>
    <name evidence="2" type="ORF">LEP1GSC036_0398</name>
</gene>
<keyword evidence="1" id="KW-0812">Transmembrane</keyword>
<dbReference type="Proteomes" id="UP000001338">
    <property type="component" value="Unassembled WGS sequence"/>
</dbReference>
<evidence type="ECO:0000313" key="3">
    <source>
        <dbReference type="Proteomes" id="UP000001338"/>
    </source>
</evidence>
<comment type="caution">
    <text evidence="2">The sequence shown here is derived from an EMBL/GenBank/DDBJ whole genome shotgun (WGS) entry which is preliminary data.</text>
</comment>
<organism evidence="2 3">
    <name type="scientific">Leptospira weilii str. 2006001853</name>
    <dbReference type="NCBI Taxonomy" id="1001589"/>
    <lineage>
        <taxon>Bacteria</taxon>
        <taxon>Pseudomonadati</taxon>
        <taxon>Spirochaetota</taxon>
        <taxon>Spirochaetia</taxon>
        <taxon>Leptospirales</taxon>
        <taxon>Leptospiraceae</taxon>
        <taxon>Leptospira</taxon>
    </lineage>
</organism>
<proteinExistence type="predicted"/>
<name>A0A828Z5P9_9LEPT</name>
<dbReference type="AlphaFoldDB" id="A0A828Z5P9"/>
<feature type="transmembrane region" description="Helical" evidence="1">
    <location>
        <begin position="51"/>
        <end position="70"/>
    </location>
</feature>
<keyword evidence="1" id="KW-0472">Membrane</keyword>
<protein>
    <submittedName>
        <fullName evidence="2">Uncharacterized protein</fullName>
    </submittedName>
</protein>
<dbReference type="EMBL" id="AFLV02000023">
    <property type="protein sequence ID" value="EKR65299.1"/>
    <property type="molecule type" value="Genomic_DNA"/>
</dbReference>
<keyword evidence="1" id="KW-1133">Transmembrane helix</keyword>
<sequence>MPPFCDPWGSKIALWKHSFCSRKFYGIRQKNSLGRVPVSAIKKNLQFPKKLFRLLILILYLPIFILRRVVESDFSFFLKFFSKEFREGTRNRSGFGDSFTLFFFGSESVLRFGP</sequence>
<evidence type="ECO:0000256" key="1">
    <source>
        <dbReference type="SAM" id="Phobius"/>
    </source>
</evidence>